<name>A0A074VX05_AURM1</name>
<feature type="region of interest" description="Disordered" evidence="1">
    <location>
        <begin position="166"/>
        <end position="194"/>
    </location>
</feature>
<dbReference type="Proteomes" id="UP000030672">
    <property type="component" value="Unassembled WGS sequence"/>
</dbReference>
<feature type="region of interest" description="Disordered" evidence="1">
    <location>
        <begin position="87"/>
        <end position="110"/>
    </location>
</feature>
<evidence type="ECO:0000313" key="2">
    <source>
        <dbReference type="EMBL" id="KEQ63799.1"/>
    </source>
</evidence>
<reference evidence="2 3" key="1">
    <citation type="journal article" date="2014" name="BMC Genomics">
        <title>Genome sequencing of four Aureobasidium pullulans varieties: biotechnological potential, stress tolerance, and description of new species.</title>
        <authorList>
            <person name="Gostin Ar C."/>
            <person name="Ohm R.A."/>
            <person name="Kogej T."/>
            <person name="Sonjak S."/>
            <person name="Turk M."/>
            <person name="Zajc J."/>
            <person name="Zalar P."/>
            <person name="Grube M."/>
            <person name="Sun H."/>
            <person name="Han J."/>
            <person name="Sharma A."/>
            <person name="Chiniquy J."/>
            <person name="Ngan C.Y."/>
            <person name="Lipzen A."/>
            <person name="Barry K."/>
            <person name="Grigoriev I.V."/>
            <person name="Gunde-Cimerman N."/>
        </authorList>
    </citation>
    <scope>NUCLEOTIDE SEQUENCE [LARGE SCALE GENOMIC DNA]</scope>
    <source>
        <strain evidence="2 3">CBS 110374</strain>
    </source>
</reference>
<dbReference type="HOGENOM" id="CLU_1414914_0_0_1"/>
<dbReference type="GeneID" id="63919596"/>
<evidence type="ECO:0000256" key="1">
    <source>
        <dbReference type="SAM" id="MobiDB-lite"/>
    </source>
</evidence>
<accession>A0A074VX05</accession>
<dbReference type="EMBL" id="KL584830">
    <property type="protein sequence ID" value="KEQ63799.1"/>
    <property type="molecule type" value="Genomic_DNA"/>
</dbReference>
<dbReference type="RefSeq" id="XP_040880822.1">
    <property type="nucleotide sequence ID" value="XM_041026223.1"/>
</dbReference>
<sequence length="194" mass="20921">MDTLAKETMGLPIFICPTNHQIISSGSGSSNTTSSTSTIMRFSDADLAAASPPTSPTSTQYSPTTSFFATATATRSPTAIAFPSILPSASTTSTNRDTRRNTYTYTPPTFSPDHRRESLLSTHRLSAAFDFASSFASEVLSKAADQVFGNEEGRAAEAGMQLWGEDLEAGERENKEKGRYSRFGEEGAFESWLD</sequence>
<protein>
    <submittedName>
        <fullName evidence="2">Uncharacterized protein</fullName>
    </submittedName>
</protein>
<gene>
    <name evidence="2" type="ORF">M437DRAFT_74370</name>
</gene>
<organism evidence="2 3">
    <name type="scientific">Aureobasidium melanogenum (strain CBS 110374)</name>
    <name type="common">Aureobasidium pullulans var. melanogenum</name>
    <dbReference type="NCBI Taxonomy" id="1043003"/>
    <lineage>
        <taxon>Eukaryota</taxon>
        <taxon>Fungi</taxon>
        <taxon>Dikarya</taxon>
        <taxon>Ascomycota</taxon>
        <taxon>Pezizomycotina</taxon>
        <taxon>Dothideomycetes</taxon>
        <taxon>Dothideomycetidae</taxon>
        <taxon>Dothideales</taxon>
        <taxon>Saccotheciaceae</taxon>
        <taxon>Aureobasidium</taxon>
    </lineage>
</organism>
<keyword evidence="3" id="KW-1185">Reference proteome</keyword>
<proteinExistence type="predicted"/>
<feature type="compositionally biased region" description="Basic and acidic residues" evidence="1">
    <location>
        <begin position="169"/>
        <end position="185"/>
    </location>
</feature>
<evidence type="ECO:0000313" key="3">
    <source>
        <dbReference type="Proteomes" id="UP000030672"/>
    </source>
</evidence>
<dbReference type="AlphaFoldDB" id="A0A074VX05"/>
<feature type="compositionally biased region" description="Low complexity" evidence="1">
    <location>
        <begin position="90"/>
        <end position="108"/>
    </location>
</feature>